<protein>
    <submittedName>
        <fullName evidence="2">Uncharacterized protein</fullName>
    </submittedName>
</protein>
<organism evidence="2">
    <name type="scientific">Rhizophora mucronata</name>
    <name type="common">Asiatic mangrove</name>
    <dbReference type="NCBI Taxonomy" id="61149"/>
    <lineage>
        <taxon>Eukaryota</taxon>
        <taxon>Viridiplantae</taxon>
        <taxon>Streptophyta</taxon>
        <taxon>Embryophyta</taxon>
        <taxon>Tracheophyta</taxon>
        <taxon>Spermatophyta</taxon>
        <taxon>Magnoliopsida</taxon>
        <taxon>eudicotyledons</taxon>
        <taxon>Gunneridae</taxon>
        <taxon>Pentapetalae</taxon>
        <taxon>rosids</taxon>
        <taxon>fabids</taxon>
        <taxon>Malpighiales</taxon>
        <taxon>Rhizophoraceae</taxon>
        <taxon>Rhizophora</taxon>
    </lineage>
</organism>
<name>A0A2P2NIN8_RHIMU</name>
<sequence length="20" mass="2350">MPLKWTRASQNVFSASKRKN</sequence>
<evidence type="ECO:0000256" key="1">
    <source>
        <dbReference type="SAM" id="MobiDB-lite"/>
    </source>
</evidence>
<evidence type="ECO:0000313" key="2">
    <source>
        <dbReference type="EMBL" id="MBX42270.1"/>
    </source>
</evidence>
<reference evidence="2" key="1">
    <citation type="submission" date="2018-02" db="EMBL/GenBank/DDBJ databases">
        <title>Rhizophora mucronata_Transcriptome.</title>
        <authorList>
            <person name="Meera S.P."/>
            <person name="Sreeshan A."/>
            <person name="Augustine A."/>
        </authorList>
    </citation>
    <scope>NUCLEOTIDE SEQUENCE</scope>
    <source>
        <tissue evidence="2">Leaf</tissue>
    </source>
</reference>
<accession>A0A2P2NIN8</accession>
<dbReference type="AlphaFoldDB" id="A0A2P2NIN8"/>
<feature type="region of interest" description="Disordered" evidence="1">
    <location>
        <begin position="1"/>
        <end position="20"/>
    </location>
</feature>
<proteinExistence type="predicted"/>
<dbReference type="EMBL" id="GGEC01061786">
    <property type="protein sequence ID" value="MBX42270.1"/>
    <property type="molecule type" value="Transcribed_RNA"/>
</dbReference>